<protein>
    <submittedName>
        <fullName evidence="1">Uncharacterized protein</fullName>
    </submittedName>
</protein>
<name>A0AAN1X9Y7_9PROT</name>
<proteinExistence type="predicted"/>
<dbReference type="AlphaFoldDB" id="A0AAN1X9Y7"/>
<sequence length="179" mass="19969">MKNTHPLQGNEAAERIVRYFQANGFAGITEALIIRISLKAGHREEIESAFETAHEQEITPPVQQYFEIQTFGHFSDFRSLAAAKSAIQTDFTEALRMEVPRVFFDPAPVVIDDAMATGTKYDVLMKITDNVDGYAIGILLNDPDTSFLEYIGTHRGNDWQQIMGNLEITAASLASEIKL</sequence>
<dbReference type="RefSeq" id="WP_237246181.1">
    <property type="nucleotide sequence ID" value="NZ_AP023423.1"/>
</dbReference>
<accession>A0AAN1X9Y7</accession>
<dbReference type="KEGG" id="seme:MIZ01_1402"/>
<reference evidence="1 2" key="1">
    <citation type="journal article" date="2022" name="Int. J. Syst. Evol. Microbiol.">
        <title>&lt;i&gt;Sideroxyarcus emersonii&lt;/i&gt; gen. nov. sp. nov., a neutrophilic, microaerobic iron- and thiosulfate-oxidizing bacterium isolated from iron-rich wetland sediment.</title>
        <authorList>
            <person name="Kato S."/>
            <person name="Itoh T."/>
            <person name="Iino T."/>
            <person name="Ohkuma M."/>
        </authorList>
    </citation>
    <scope>NUCLEOTIDE SEQUENCE [LARGE SCALE GENOMIC DNA]</scope>
    <source>
        <strain evidence="1 2">MIZ01</strain>
    </source>
</reference>
<organism evidence="1 2">
    <name type="scientific">Sideroxyarcus emersonii</name>
    <dbReference type="NCBI Taxonomy" id="2764705"/>
    <lineage>
        <taxon>Bacteria</taxon>
        <taxon>Pseudomonadati</taxon>
        <taxon>Pseudomonadota</taxon>
        <taxon>Betaproteobacteria</taxon>
        <taxon>Nitrosomonadales</taxon>
        <taxon>Gallionellaceae</taxon>
        <taxon>Sideroxyarcus</taxon>
    </lineage>
</organism>
<gene>
    <name evidence="1" type="ORF">MIZ01_1402</name>
</gene>
<dbReference type="EMBL" id="AP023423">
    <property type="protein sequence ID" value="BCK87611.1"/>
    <property type="molecule type" value="Genomic_DNA"/>
</dbReference>
<dbReference type="Proteomes" id="UP001320326">
    <property type="component" value="Chromosome"/>
</dbReference>
<evidence type="ECO:0000313" key="2">
    <source>
        <dbReference type="Proteomes" id="UP001320326"/>
    </source>
</evidence>
<keyword evidence="2" id="KW-1185">Reference proteome</keyword>
<evidence type="ECO:0000313" key="1">
    <source>
        <dbReference type="EMBL" id="BCK87611.1"/>
    </source>
</evidence>